<dbReference type="AlphaFoldDB" id="A0A2N0U3P9"/>
<dbReference type="PANTHER" id="PTHR32060:SF30">
    <property type="entry name" value="CARBOXY-TERMINAL PROCESSING PROTEASE CTPA"/>
    <property type="match status" value="1"/>
</dbReference>
<dbReference type="SMART" id="SM00245">
    <property type="entry name" value="TSPc"/>
    <property type="match status" value="1"/>
</dbReference>
<accession>A0A2N0U3P9</accession>
<sequence>MKKKLAKKIALVTLGATLIFSSFGFKSDFFEIAKQIEIFTTLFKEINMNYVEETNPAALMDTAIKAMLADLDPYTNYWNEQDVEAARINNSGEYSGIGATVQVIEDALLIMEPYKGYPADEAGLKAGDEIIEIEGIKVADYTDDVGELLNGSPDSQINIKYRRQGEIKSTELTRSAIKLKAVPFYELLDQKTGYIVLSRFNTKASSETIRALKDLKNQGAEEIILDLRGNPGGLLTEAINVSNIFLPKGELITTTKSVIEKYNRAYQTQKEPVDTQIPLVVLVNGRSASASEIVAGAIQDLDRGVVVGARSFGKGLVQRPKELAYGTQLKITISRYYTPSGRCIQSLNYAERDEEGNAIKTNKEDYNEFKTRNGRSVFDGGGISPDVKLETSEYSNITNALLSENAIFDFATEYYYKNELSDPEAFEFTDADFNNFKSYLKTSDFDYKTATEKELGELLATASQEGYEQDILDHYKSISTEIDAQKKKELDEKKHEIVSILTDEIIKRYFYKEGLHEYYVDHNPEILEAKSILNNTQRYSEILK</sequence>
<dbReference type="NCBIfam" id="TIGR00225">
    <property type="entry name" value="prc"/>
    <property type="match status" value="1"/>
</dbReference>
<dbReference type="Gene3D" id="2.30.42.10">
    <property type="match status" value="1"/>
</dbReference>
<keyword evidence="3 5" id="KW-0378">Hydrolase</keyword>
<dbReference type="RefSeq" id="WP_079711502.1">
    <property type="nucleotide sequence ID" value="NZ_FUZC01000001.1"/>
</dbReference>
<reference evidence="8 9" key="1">
    <citation type="submission" date="2015-10" db="EMBL/GenBank/DDBJ databases">
        <title>Draft genome sequence of Salegentibacter salinarum KCTC 12975.</title>
        <authorList>
            <person name="Lin W."/>
            <person name="Zheng Q."/>
        </authorList>
    </citation>
    <scope>NUCLEOTIDE SEQUENCE [LARGE SCALE GENOMIC DNA]</scope>
    <source>
        <strain evidence="8 9">KCTC 12975</strain>
    </source>
</reference>
<feature type="signal peptide" evidence="6">
    <location>
        <begin position="1"/>
        <end position="26"/>
    </location>
</feature>
<gene>
    <name evidence="8" type="ORF">APR41_01090</name>
</gene>
<dbReference type="PROSITE" id="PS50106">
    <property type="entry name" value="PDZ"/>
    <property type="match status" value="1"/>
</dbReference>
<dbReference type="PANTHER" id="PTHR32060">
    <property type="entry name" value="TAIL-SPECIFIC PROTEASE"/>
    <property type="match status" value="1"/>
</dbReference>
<dbReference type="Gene3D" id="3.30.750.44">
    <property type="match status" value="1"/>
</dbReference>
<dbReference type="GO" id="GO:0004175">
    <property type="term" value="F:endopeptidase activity"/>
    <property type="evidence" value="ECO:0007669"/>
    <property type="project" value="TreeGrafter"/>
</dbReference>
<evidence type="ECO:0000259" key="7">
    <source>
        <dbReference type="PROSITE" id="PS50106"/>
    </source>
</evidence>
<keyword evidence="9" id="KW-1185">Reference proteome</keyword>
<evidence type="ECO:0000256" key="6">
    <source>
        <dbReference type="SAM" id="SignalP"/>
    </source>
</evidence>
<evidence type="ECO:0000256" key="5">
    <source>
        <dbReference type="RuleBase" id="RU004404"/>
    </source>
</evidence>
<dbReference type="GO" id="GO:0007165">
    <property type="term" value="P:signal transduction"/>
    <property type="evidence" value="ECO:0007669"/>
    <property type="project" value="TreeGrafter"/>
</dbReference>
<protein>
    <submittedName>
        <fullName evidence="8">Peptidase S41</fullName>
    </submittedName>
</protein>
<dbReference type="GO" id="GO:0006508">
    <property type="term" value="P:proteolysis"/>
    <property type="evidence" value="ECO:0007669"/>
    <property type="project" value="UniProtKB-KW"/>
</dbReference>
<dbReference type="InterPro" id="IPR005151">
    <property type="entry name" value="Tail-specific_protease"/>
</dbReference>
<dbReference type="EMBL" id="LKTS01000001">
    <property type="protein sequence ID" value="PKD21614.1"/>
    <property type="molecule type" value="Genomic_DNA"/>
</dbReference>
<dbReference type="Pfam" id="PF13180">
    <property type="entry name" value="PDZ_2"/>
    <property type="match status" value="1"/>
</dbReference>
<dbReference type="Proteomes" id="UP000232673">
    <property type="component" value="Unassembled WGS sequence"/>
</dbReference>
<dbReference type="Gene3D" id="3.90.226.10">
    <property type="entry name" value="2-enoyl-CoA Hydratase, Chain A, domain 1"/>
    <property type="match status" value="1"/>
</dbReference>
<dbReference type="SUPFAM" id="SSF52096">
    <property type="entry name" value="ClpP/crotonase"/>
    <property type="match status" value="1"/>
</dbReference>
<dbReference type="GO" id="GO:0030288">
    <property type="term" value="C:outer membrane-bounded periplasmic space"/>
    <property type="evidence" value="ECO:0007669"/>
    <property type="project" value="TreeGrafter"/>
</dbReference>
<dbReference type="CDD" id="cd07560">
    <property type="entry name" value="Peptidase_S41_CPP"/>
    <property type="match status" value="1"/>
</dbReference>
<dbReference type="InterPro" id="IPR036034">
    <property type="entry name" value="PDZ_sf"/>
</dbReference>
<dbReference type="InterPro" id="IPR029045">
    <property type="entry name" value="ClpP/crotonase-like_dom_sf"/>
</dbReference>
<comment type="caution">
    <text evidence="8">The sequence shown here is derived from an EMBL/GenBank/DDBJ whole genome shotgun (WGS) entry which is preliminary data.</text>
</comment>
<evidence type="ECO:0000256" key="2">
    <source>
        <dbReference type="ARBA" id="ARBA00022670"/>
    </source>
</evidence>
<proteinExistence type="inferred from homology"/>
<dbReference type="GO" id="GO:0008236">
    <property type="term" value="F:serine-type peptidase activity"/>
    <property type="evidence" value="ECO:0007669"/>
    <property type="project" value="UniProtKB-KW"/>
</dbReference>
<feature type="domain" description="PDZ" evidence="7">
    <location>
        <begin position="82"/>
        <end position="163"/>
    </location>
</feature>
<comment type="similarity">
    <text evidence="1 5">Belongs to the peptidase S41A family.</text>
</comment>
<dbReference type="CDD" id="cd06782">
    <property type="entry name" value="cpPDZ_CPP-like"/>
    <property type="match status" value="1"/>
</dbReference>
<dbReference type="Pfam" id="PF03572">
    <property type="entry name" value="Peptidase_S41"/>
    <property type="match status" value="1"/>
</dbReference>
<dbReference type="STRING" id="447422.SAMN05660903_00350"/>
<evidence type="ECO:0000313" key="8">
    <source>
        <dbReference type="EMBL" id="PKD21614.1"/>
    </source>
</evidence>
<dbReference type="SMART" id="SM00228">
    <property type="entry name" value="PDZ"/>
    <property type="match status" value="1"/>
</dbReference>
<dbReference type="OrthoDB" id="9812068at2"/>
<name>A0A2N0U3P9_9FLAO</name>
<feature type="chain" id="PRO_5014670891" evidence="6">
    <location>
        <begin position="27"/>
        <end position="544"/>
    </location>
</feature>
<evidence type="ECO:0000313" key="9">
    <source>
        <dbReference type="Proteomes" id="UP000232673"/>
    </source>
</evidence>
<evidence type="ECO:0000256" key="1">
    <source>
        <dbReference type="ARBA" id="ARBA00009179"/>
    </source>
</evidence>
<keyword evidence="2 5" id="KW-0645">Protease</keyword>
<evidence type="ECO:0000256" key="4">
    <source>
        <dbReference type="ARBA" id="ARBA00022825"/>
    </source>
</evidence>
<organism evidence="8 9">
    <name type="scientific">Salegentibacter salinarum</name>
    <dbReference type="NCBI Taxonomy" id="447422"/>
    <lineage>
        <taxon>Bacteria</taxon>
        <taxon>Pseudomonadati</taxon>
        <taxon>Bacteroidota</taxon>
        <taxon>Flavobacteriia</taxon>
        <taxon>Flavobacteriales</taxon>
        <taxon>Flavobacteriaceae</taxon>
        <taxon>Salegentibacter</taxon>
    </lineage>
</organism>
<dbReference type="InterPro" id="IPR004447">
    <property type="entry name" value="Peptidase_S41A"/>
</dbReference>
<dbReference type="SUPFAM" id="SSF50156">
    <property type="entry name" value="PDZ domain-like"/>
    <property type="match status" value="1"/>
</dbReference>
<evidence type="ECO:0000256" key="3">
    <source>
        <dbReference type="ARBA" id="ARBA00022801"/>
    </source>
</evidence>
<dbReference type="InterPro" id="IPR001478">
    <property type="entry name" value="PDZ"/>
</dbReference>
<keyword evidence="4 5" id="KW-0720">Serine protease</keyword>
<keyword evidence="6" id="KW-0732">Signal</keyword>